<dbReference type="PANTHER" id="PTHR23028:SF127">
    <property type="entry name" value="ACYL_TRANSF_3 DOMAIN-CONTAINING PROTEIN-RELATED"/>
    <property type="match status" value="1"/>
</dbReference>
<sequence length="273" mass="31775">MKEMDIEKSAYIHESIRYVEVIEHRKGIPAFREDIALVRALAILAVLSFHFWPTIFPSGYLGVDIFFVISGYLMIVVLERSAKMAPLQMFIDFYYKRPFGHKDISSTLLALNLKMVSIDGDYFEQINEETPFLHFWSLSVEMQFYLIAPIIFLCSKMRINDYHVGPLILIVILLASLKFRLESTPITAFYNPFTRLWQFLLGMLSSIFALKQEATEQNQKIEALAAIFFWPIFLVFLPFNSMNEKWMQIFVTVTAGLFMAIAPARWEFIDSQD</sequence>
<feature type="transmembrane region" description="Helical" evidence="1">
    <location>
        <begin position="193"/>
        <end position="210"/>
    </location>
</feature>
<proteinExistence type="predicted"/>
<keyword evidence="1" id="KW-1133">Transmembrane helix</keyword>
<evidence type="ECO:0000259" key="2">
    <source>
        <dbReference type="Pfam" id="PF01757"/>
    </source>
</evidence>
<dbReference type="Proteomes" id="UP000887575">
    <property type="component" value="Unassembled WGS sequence"/>
</dbReference>
<keyword evidence="1" id="KW-0472">Membrane</keyword>
<feature type="transmembrane region" description="Helical" evidence="1">
    <location>
        <begin position="58"/>
        <end position="78"/>
    </location>
</feature>
<evidence type="ECO:0000313" key="3">
    <source>
        <dbReference type="Proteomes" id="UP000887575"/>
    </source>
</evidence>
<keyword evidence="1" id="KW-0812">Transmembrane</keyword>
<reference evidence="4" key="1">
    <citation type="submission" date="2024-02" db="UniProtKB">
        <authorList>
            <consortium name="WormBaseParasite"/>
        </authorList>
    </citation>
    <scope>IDENTIFICATION</scope>
</reference>
<accession>A0AAF3EKW3</accession>
<dbReference type="GO" id="GO:0016020">
    <property type="term" value="C:membrane"/>
    <property type="evidence" value="ECO:0007669"/>
    <property type="project" value="TreeGrafter"/>
</dbReference>
<dbReference type="WBParaSite" id="MBELARI_LOCUS14593">
    <property type="protein sequence ID" value="MBELARI_LOCUS14593"/>
    <property type="gene ID" value="MBELARI_LOCUS14593"/>
</dbReference>
<feature type="domain" description="Acyltransferase 3" evidence="2">
    <location>
        <begin position="109"/>
        <end position="261"/>
    </location>
</feature>
<feature type="transmembrane region" description="Helical" evidence="1">
    <location>
        <begin position="35"/>
        <end position="52"/>
    </location>
</feature>
<name>A0AAF3EKW3_9BILA</name>
<organism evidence="3 4">
    <name type="scientific">Mesorhabditis belari</name>
    <dbReference type="NCBI Taxonomy" id="2138241"/>
    <lineage>
        <taxon>Eukaryota</taxon>
        <taxon>Metazoa</taxon>
        <taxon>Ecdysozoa</taxon>
        <taxon>Nematoda</taxon>
        <taxon>Chromadorea</taxon>
        <taxon>Rhabditida</taxon>
        <taxon>Rhabditina</taxon>
        <taxon>Rhabditomorpha</taxon>
        <taxon>Rhabditoidea</taxon>
        <taxon>Rhabditidae</taxon>
        <taxon>Mesorhabditinae</taxon>
        <taxon>Mesorhabditis</taxon>
    </lineage>
</organism>
<evidence type="ECO:0000256" key="1">
    <source>
        <dbReference type="SAM" id="Phobius"/>
    </source>
</evidence>
<feature type="transmembrane region" description="Helical" evidence="1">
    <location>
        <begin position="222"/>
        <end position="240"/>
    </location>
</feature>
<dbReference type="Pfam" id="PF01757">
    <property type="entry name" value="Acyl_transf_3"/>
    <property type="match status" value="1"/>
</dbReference>
<dbReference type="AlphaFoldDB" id="A0AAF3EKW3"/>
<dbReference type="InterPro" id="IPR002656">
    <property type="entry name" value="Acyl_transf_3_dom"/>
</dbReference>
<feature type="transmembrane region" description="Helical" evidence="1">
    <location>
        <begin position="246"/>
        <end position="266"/>
    </location>
</feature>
<protein>
    <recommendedName>
        <fullName evidence="2">Acyltransferase 3 domain-containing protein</fullName>
    </recommendedName>
</protein>
<feature type="transmembrane region" description="Helical" evidence="1">
    <location>
        <begin position="162"/>
        <end position="181"/>
    </location>
</feature>
<dbReference type="InterPro" id="IPR050879">
    <property type="entry name" value="Acyltransferase_3"/>
</dbReference>
<keyword evidence="3" id="KW-1185">Reference proteome</keyword>
<dbReference type="PANTHER" id="PTHR23028">
    <property type="entry name" value="ACETYLTRANSFERASE"/>
    <property type="match status" value="1"/>
</dbReference>
<evidence type="ECO:0000313" key="4">
    <source>
        <dbReference type="WBParaSite" id="MBELARI_LOCUS14593"/>
    </source>
</evidence>
<dbReference type="GO" id="GO:0000271">
    <property type="term" value="P:polysaccharide biosynthetic process"/>
    <property type="evidence" value="ECO:0007669"/>
    <property type="project" value="TreeGrafter"/>
</dbReference>
<dbReference type="GO" id="GO:0016747">
    <property type="term" value="F:acyltransferase activity, transferring groups other than amino-acyl groups"/>
    <property type="evidence" value="ECO:0007669"/>
    <property type="project" value="InterPro"/>
</dbReference>